<feature type="chain" id="PRO_5012078029" evidence="4">
    <location>
        <begin position="26"/>
        <end position="397"/>
    </location>
</feature>
<evidence type="ECO:0000256" key="1">
    <source>
        <dbReference type="ARBA" id="ARBA00022723"/>
    </source>
</evidence>
<proteinExistence type="predicted"/>
<dbReference type="PANTHER" id="PTHR10587:SF133">
    <property type="entry name" value="CHITIN DEACETYLASE 1-RELATED"/>
    <property type="match status" value="1"/>
</dbReference>
<dbReference type="SUPFAM" id="SSF88713">
    <property type="entry name" value="Glycoside hydrolase/deacetylase"/>
    <property type="match status" value="1"/>
</dbReference>
<evidence type="ECO:0000313" key="7">
    <source>
        <dbReference type="Proteomes" id="UP000242146"/>
    </source>
</evidence>
<dbReference type="GO" id="GO:0004099">
    <property type="term" value="F:chitin deacetylase activity"/>
    <property type="evidence" value="ECO:0007669"/>
    <property type="project" value="TreeGrafter"/>
</dbReference>
<evidence type="ECO:0000256" key="4">
    <source>
        <dbReference type="SAM" id="SignalP"/>
    </source>
</evidence>
<dbReference type="GO" id="GO:0016020">
    <property type="term" value="C:membrane"/>
    <property type="evidence" value="ECO:0007669"/>
    <property type="project" value="TreeGrafter"/>
</dbReference>
<dbReference type="Gene3D" id="3.20.20.370">
    <property type="entry name" value="Glycoside hydrolase/deacetylase"/>
    <property type="match status" value="1"/>
</dbReference>
<keyword evidence="1" id="KW-0479">Metal-binding</keyword>
<dbReference type="CDD" id="cd10917">
    <property type="entry name" value="CE4_NodB_like_6s_7s"/>
    <property type="match status" value="1"/>
</dbReference>
<dbReference type="OrthoDB" id="407355at2759"/>
<dbReference type="GO" id="GO:0005975">
    <property type="term" value="P:carbohydrate metabolic process"/>
    <property type="evidence" value="ECO:0007669"/>
    <property type="project" value="InterPro"/>
</dbReference>
<dbReference type="GO" id="GO:0009272">
    <property type="term" value="P:fungal-type cell wall biogenesis"/>
    <property type="evidence" value="ECO:0007669"/>
    <property type="project" value="UniProtKB-ARBA"/>
</dbReference>
<dbReference type="InterPro" id="IPR011330">
    <property type="entry name" value="Glyco_hydro/deAcase_b/a-brl"/>
</dbReference>
<comment type="caution">
    <text evidence="6">The sequence shown here is derived from an EMBL/GenBank/DDBJ whole genome shotgun (WGS) entry which is preliminary data.</text>
</comment>
<dbReference type="STRING" id="101127.A0A1X2GUK9"/>
<evidence type="ECO:0000256" key="2">
    <source>
        <dbReference type="ARBA" id="ARBA00022801"/>
    </source>
</evidence>
<reference evidence="6 7" key="1">
    <citation type="submission" date="2016-07" db="EMBL/GenBank/DDBJ databases">
        <title>Pervasive Adenine N6-methylation of Active Genes in Fungi.</title>
        <authorList>
            <consortium name="DOE Joint Genome Institute"/>
            <person name="Mondo S.J."/>
            <person name="Dannebaum R.O."/>
            <person name="Kuo R.C."/>
            <person name="Labutti K."/>
            <person name="Haridas S."/>
            <person name="Kuo A."/>
            <person name="Salamov A."/>
            <person name="Ahrendt S.R."/>
            <person name="Lipzen A."/>
            <person name="Sullivan W."/>
            <person name="Andreopoulos W.B."/>
            <person name="Clum A."/>
            <person name="Lindquist E."/>
            <person name="Daum C."/>
            <person name="Ramamoorthy G.K."/>
            <person name="Gryganskyi A."/>
            <person name="Culley D."/>
            <person name="Magnuson J.K."/>
            <person name="James T.Y."/>
            <person name="O'Malley M.A."/>
            <person name="Stajich J.E."/>
            <person name="Spatafora J.W."/>
            <person name="Visel A."/>
            <person name="Grigoriev I.V."/>
        </authorList>
    </citation>
    <scope>NUCLEOTIDE SEQUENCE [LARGE SCALE GENOMIC DNA]</scope>
    <source>
        <strain evidence="6 7">NRRL 3301</strain>
    </source>
</reference>
<dbReference type="Pfam" id="PF01522">
    <property type="entry name" value="Polysacc_deac_1"/>
    <property type="match status" value="1"/>
</dbReference>
<dbReference type="Proteomes" id="UP000242146">
    <property type="component" value="Unassembled WGS sequence"/>
</dbReference>
<dbReference type="GO" id="GO:0046872">
    <property type="term" value="F:metal ion binding"/>
    <property type="evidence" value="ECO:0007669"/>
    <property type="project" value="UniProtKB-KW"/>
</dbReference>
<feature type="compositionally biased region" description="Acidic residues" evidence="3">
    <location>
        <begin position="31"/>
        <end position="43"/>
    </location>
</feature>
<dbReference type="InterPro" id="IPR002509">
    <property type="entry name" value="NODB_dom"/>
</dbReference>
<dbReference type="PROSITE" id="PS51677">
    <property type="entry name" value="NODB"/>
    <property type="match status" value="1"/>
</dbReference>
<accession>A0A1X2GUK9</accession>
<feature type="region of interest" description="Disordered" evidence="3">
    <location>
        <begin position="28"/>
        <end position="60"/>
    </location>
</feature>
<keyword evidence="7" id="KW-1185">Reference proteome</keyword>
<name>A0A1X2GUK9_9FUNG</name>
<dbReference type="InterPro" id="IPR050248">
    <property type="entry name" value="Polysacc_deacetylase_ArnD"/>
</dbReference>
<keyword evidence="4" id="KW-0732">Signal</keyword>
<evidence type="ECO:0000259" key="5">
    <source>
        <dbReference type="PROSITE" id="PS51677"/>
    </source>
</evidence>
<evidence type="ECO:0000313" key="6">
    <source>
        <dbReference type="EMBL" id="ORX61666.1"/>
    </source>
</evidence>
<dbReference type="AlphaFoldDB" id="A0A1X2GUK9"/>
<organism evidence="6 7">
    <name type="scientific">Hesseltinella vesiculosa</name>
    <dbReference type="NCBI Taxonomy" id="101127"/>
    <lineage>
        <taxon>Eukaryota</taxon>
        <taxon>Fungi</taxon>
        <taxon>Fungi incertae sedis</taxon>
        <taxon>Mucoromycota</taxon>
        <taxon>Mucoromycotina</taxon>
        <taxon>Mucoromycetes</taxon>
        <taxon>Mucorales</taxon>
        <taxon>Cunninghamellaceae</taxon>
        <taxon>Hesseltinella</taxon>
    </lineage>
</organism>
<feature type="signal peptide" evidence="4">
    <location>
        <begin position="1"/>
        <end position="25"/>
    </location>
</feature>
<protein>
    <submittedName>
        <fullName evidence="6">Glycoside hydrolase/deacetylase</fullName>
    </submittedName>
</protein>
<feature type="domain" description="NodB homology" evidence="5">
    <location>
        <begin position="123"/>
        <end position="314"/>
    </location>
</feature>
<keyword evidence="2 6" id="KW-0378">Hydrolase</keyword>
<dbReference type="PANTHER" id="PTHR10587">
    <property type="entry name" value="GLYCOSYL TRANSFERASE-RELATED"/>
    <property type="match status" value="1"/>
</dbReference>
<gene>
    <name evidence="6" type="ORF">DM01DRAFT_1395399</name>
</gene>
<evidence type="ECO:0000256" key="3">
    <source>
        <dbReference type="SAM" id="MobiDB-lite"/>
    </source>
</evidence>
<sequence length="397" mass="44710">MRYSKLTHLFAVLLLLAVFLQLVQAKKHKEEDDEDDDDDDIEENDKHTAPANGIPPGEEIKTPREAVWLKNVDLSKVPNLPRRKVGSGRCANANCDGPDNDRCFETCGNKPDDDDYYGCPDRLNWALTFDDGPSLFTKELLDTLDQMNVKATFCVMGAHVKLFPEFLKRAADSGHQIASHTYSHPHLMSLSNEDIIYEMRATDEEIFKVTGIRPKFMRPPFGEADQRVKGLLKSMGYKILMWNVDPKDYEVYENPNAAEQLQQVIDAAIQKHETVTNPHDDPGFISLQHDLYDVSVKQVPIFVKKLRDLGYNLTTAAQCVKESEPHYNQHFLPDPLLAQHRNEEKARLEKEAAAKAAEKNVVPVAPAPKVSQASSSYATSTYLLATFVAMPFVALLL</sequence>
<dbReference type="EMBL" id="MCGT01000003">
    <property type="protein sequence ID" value="ORX61666.1"/>
    <property type="molecule type" value="Genomic_DNA"/>
</dbReference>